<protein>
    <submittedName>
        <fullName evidence="2">Uncharacterized protein</fullName>
    </submittedName>
</protein>
<dbReference type="EnsemblMetazoa" id="ACOM033081-RA">
    <property type="protein sequence ID" value="ACOM033081-PA.1"/>
    <property type="gene ID" value="ACOM033081"/>
</dbReference>
<reference evidence="2" key="1">
    <citation type="submission" date="2022-08" db="UniProtKB">
        <authorList>
            <consortium name="EnsemblMetazoa"/>
        </authorList>
    </citation>
    <scope>IDENTIFICATION</scope>
</reference>
<feature type="region of interest" description="Disordered" evidence="1">
    <location>
        <begin position="15"/>
        <end position="47"/>
    </location>
</feature>
<evidence type="ECO:0000313" key="2">
    <source>
        <dbReference type="EnsemblMetazoa" id="ACOM033081-PA.1"/>
    </source>
</evidence>
<organism evidence="2">
    <name type="scientific">Anopheles coluzzii</name>
    <name type="common">African malaria mosquito</name>
    <dbReference type="NCBI Taxonomy" id="1518534"/>
    <lineage>
        <taxon>Eukaryota</taxon>
        <taxon>Metazoa</taxon>
        <taxon>Ecdysozoa</taxon>
        <taxon>Arthropoda</taxon>
        <taxon>Hexapoda</taxon>
        <taxon>Insecta</taxon>
        <taxon>Pterygota</taxon>
        <taxon>Neoptera</taxon>
        <taxon>Endopterygota</taxon>
        <taxon>Diptera</taxon>
        <taxon>Nematocera</taxon>
        <taxon>Culicoidea</taxon>
        <taxon>Culicidae</taxon>
        <taxon>Anophelinae</taxon>
        <taxon>Anopheles</taxon>
    </lineage>
</organism>
<accession>A0A8W7PLG1</accession>
<dbReference type="AlphaFoldDB" id="A0A8W7PLG1"/>
<proteinExistence type="predicted"/>
<sequence>MIFEESGAKAISHFLRQHDSAKGNHKTGTQQGCHRNSDYPGIHDVSEQPPINRFLLRSHGMMRMLTAIDCRWPCPESGDFGDTLVLLRRSKYVPRWKRPLPWYDCNSSM</sequence>
<name>A0A8W7PLG1_ANOCL</name>
<dbReference type="Proteomes" id="UP000075882">
    <property type="component" value="Unassembled WGS sequence"/>
</dbReference>
<evidence type="ECO:0000256" key="1">
    <source>
        <dbReference type="SAM" id="MobiDB-lite"/>
    </source>
</evidence>